<name>A0ABQ3B582_9GAMM</name>
<dbReference type="InterPro" id="IPR054299">
    <property type="entry name" value="GumK_N"/>
</dbReference>
<dbReference type="EMBL" id="BMYZ01000001">
    <property type="protein sequence ID" value="GGY74396.1"/>
    <property type="molecule type" value="Genomic_DNA"/>
</dbReference>
<sequence length="390" mass="44486">MNLKDELNEITANSPNYTDDNVYLVLSAHDYRSPRRANIHFITSELAKRGRTRFFSLRYSHLSKYTSDPRISLDYAANQVGIYQGVECYLWKTTIHPFNTRRRWLRPLETAMYNWYSNGYNQVLRNWIEEATVILLESGVAPVFFDLIKELNPNAKILYRASDALETINVAEYVNKTFARIASQLNTIALPSKALAETIPSKHNLAFVPHGIDHSVAQQADPSPYESGINAVSVGSMLFDPDFFVHAAKRFPNITFHIIGSGQATHPDYGDNVKIYGEMPFNKTLCYIKHADLGIAPYSSDNMPAYLRDTSMKLIQYDFFEIPAICPFFIAADYPNRFGYEIGNGDSIEHAIKRALNPSKPLIAQRVLSWSEVTERMLQPQLYRDTEMSL</sequence>
<dbReference type="RefSeq" id="WP_229837764.1">
    <property type="nucleotide sequence ID" value="NZ_BMYZ01000001.1"/>
</dbReference>
<organism evidence="2 3">
    <name type="scientific">Cellvibrio zantedeschiae</name>
    <dbReference type="NCBI Taxonomy" id="1237077"/>
    <lineage>
        <taxon>Bacteria</taxon>
        <taxon>Pseudomonadati</taxon>
        <taxon>Pseudomonadota</taxon>
        <taxon>Gammaproteobacteria</taxon>
        <taxon>Cellvibrionales</taxon>
        <taxon>Cellvibrionaceae</taxon>
        <taxon>Cellvibrio</taxon>
    </lineage>
</organism>
<dbReference type="Pfam" id="PF22059">
    <property type="entry name" value="GumK_N"/>
    <property type="match status" value="1"/>
</dbReference>
<dbReference type="Gene3D" id="3.40.50.11010">
    <property type="match status" value="1"/>
</dbReference>
<dbReference type="Proteomes" id="UP000619761">
    <property type="component" value="Unassembled WGS sequence"/>
</dbReference>
<evidence type="ECO:0000313" key="2">
    <source>
        <dbReference type="EMBL" id="GGY74396.1"/>
    </source>
</evidence>
<evidence type="ECO:0000313" key="3">
    <source>
        <dbReference type="Proteomes" id="UP000619761"/>
    </source>
</evidence>
<dbReference type="Gene3D" id="3.40.50.2000">
    <property type="entry name" value="Glycogen Phosphorylase B"/>
    <property type="match status" value="1"/>
</dbReference>
<accession>A0ABQ3B582</accession>
<keyword evidence="3" id="KW-1185">Reference proteome</keyword>
<evidence type="ECO:0000259" key="1">
    <source>
        <dbReference type="Pfam" id="PF22059"/>
    </source>
</evidence>
<proteinExistence type="predicted"/>
<feature type="domain" description="Glucuronosyltransferase GumK N-terminal" evidence="1">
    <location>
        <begin position="25"/>
        <end position="191"/>
    </location>
</feature>
<reference evidence="3" key="1">
    <citation type="journal article" date="2019" name="Int. J. Syst. Evol. Microbiol.">
        <title>The Global Catalogue of Microorganisms (GCM) 10K type strain sequencing project: providing services to taxonomists for standard genome sequencing and annotation.</title>
        <authorList>
            <consortium name="The Broad Institute Genomics Platform"/>
            <consortium name="The Broad Institute Genome Sequencing Center for Infectious Disease"/>
            <person name="Wu L."/>
            <person name="Ma J."/>
        </authorList>
    </citation>
    <scope>NUCLEOTIDE SEQUENCE [LARGE SCALE GENOMIC DNA]</scope>
    <source>
        <strain evidence="3">KCTC 32239</strain>
    </source>
</reference>
<gene>
    <name evidence="2" type="primary">gumK</name>
    <name evidence="2" type="ORF">GCM10011613_19750</name>
</gene>
<comment type="caution">
    <text evidence="2">The sequence shown here is derived from an EMBL/GenBank/DDBJ whole genome shotgun (WGS) entry which is preliminary data.</text>
</comment>
<dbReference type="SUPFAM" id="SSF53756">
    <property type="entry name" value="UDP-Glycosyltransferase/glycogen phosphorylase"/>
    <property type="match status" value="1"/>
</dbReference>
<protein>
    <submittedName>
        <fullName evidence="2">UDP-glucuronate:glycolipid 2-beta-glucuronosyltransferase</fullName>
    </submittedName>
</protein>